<keyword evidence="3" id="KW-1185">Reference proteome</keyword>
<evidence type="ECO:0000256" key="1">
    <source>
        <dbReference type="SAM" id="MobiDB-lite"/>
    </source>
</evidence>
<accession>A0ABN8Y4Y0</accession>
<dbReference type="EMBL" id="OX459950">
    <property type="protein sequence ID" value="CAI9156630.1"/>
    <property type="molecule type" value="Genomic_DNA"/>
</dbReference>
<protein>
    <submittedName>
        <fullName evidence="2">Uncharacterized protein</fullName>
    </submittedName>
</protein>
<name>A0ABN8Y4Y0_RANTA</name>
<gene>
    <name evidence="2" type="ORF">MRATA1EN1_LOCUS5592</name>
</gene>
<evidence type="ECO:0000313" key="3">
    <source>
        <dbReference type="Proteomes" id="UP001176941"/>
    </source>
</evidence>
<reference evidence="2" key="1">
    <citation type="submission" date="2023-04" db="EMBL/GenBank/DDBJ databases">
        <authorList>
            <consortium name="ELIXIR-Norway"/>
        </authorList>
    </citation>
    <scope>NUCLEOTIDE SEQUENCE [LARGE SCALE GENOMIC DNA]</scope>
</reference>
<feature type="region of interest" description="Disordered" evidence="1">
    <location>
        <begin position="85"/>
        <end position="118"/>
    </location>
</feature>
<feature type="region of interest" description="Disordered" evidence="1">
    <location>
        <begin position="309"/>
        <end position="328"/>
    </location>
</feature>
<feature type="region of interest" description="Disordered" evidence="1">
    <location>
        <begin position="385"/>
        <end position="421"/>
    </location>
</feature>
<sequence length="435" mass="45682">MATHPSGQRRAEDLQNRKLFKAAGPRGWEIWRGLQEAVSQQRIAKFGSLEWIQPRIAARTPQRWAREAPGSWSALPAAGRIAAPVRPPVQPCRGSPSLPGRVRGAEASEGTGMKSMGWLNGPLAETTGLRVRCPGGPWVKEETGAVSVRPDGDLELGSELARLTLLCLLSLRTPGTACAGVRMAATGDGGAEATCPGPLPKADAPDGSRGPGSRPVNPAGKAPSTLPTTPMPGKWLQEPAINQDSLALGTASAQEEAAWALRALGAVSPVSLLSPEEPGQPAVPPARAGRDGLPVFLRLCGEGGLACPRGTRGSQHRTPEPGKGTLAGATARGSQLLHGWPSIPFSMAESWNSWWMRRNLPSDAGNPPSHEATTAPAALDPGLFLEQGNRQSTDPPHEGRWCGIQEHPCSSGPEPASLPHGASRFRCQALSLDWS</sequence>
<feature type="region of interest" description="Disordered" evidence="1">
    <location>
        <begin position="189"/>
        <end position="236"/>
    </location>
</feature>
<proteinExistence type="predicted"/>
<dbReference type="Proteomes" id="UP001176941">
    <property type="component" value="Chromosome 14"/>
</dbReference>
<organism evidence="2 3">
    <name type="scientific">Rangifer tarandus platyrhynchus</name>
    <name type="common">Svalbard reindeer</name>
    <dbReference type="NCBI Taxonomy" id="3082113"/>
    <lineage>
        <taxon>Eukaryota</taxon>
        <taxon>Metazoa</taxon>
        <taxon>Chordata</taxon>
        <taxon>Craniata</taxon>
        <taxon>Vertebrata</taxon>
        <taxon>Euteleostomi</taxon>
        <taxon>Mammalia</taxon>
        <taxon>Eutheria</taxon>
        <taxon>Laurasiatheria</taxon>
        <taxon>Artiodactyla</taxon>
        <taxon>Ruminantia</taxon>
        <taxon>Pecora</taxon>
        <taxon>Cervidae</taxon>
        <taxon>Odocoileinae</taxon>
        <taxon>Rangifer</taxon>
    </lineage>
</organism>
<evidence type="ECO:0000313" key="2">
    <source>
        <dbReference type="EMBL" id="CAI9156630.1"/>
    </source>
</evidence>